<evidence type="ECO:0000313" key="1">
    <source>
        <dbReference type="EMBL" id="CAF4737249.1"/>
    </source>
</evidence>
<dbReference type="AlphaFoldDB" id="A0A821KQD3"/>
<sequence>MSTEAVKTTKLAFVPKYEIATGLHKGRKVEKFVSKRVRPTRRVQ</sequence>
<dbReference type="EMBL" id="CAJOBP010038716">
    <property type="protein sequence ID" value="CAF4737249.1"/>
    <property type="molecule type" value="Genomic_DNA"/>
</dbReference>
<accession>A0A821KQD3</accession>
<proteinExistence type="predicted"/>
<feature type="non-terminal residue" evidence="1">
    <location>
        <position position="44"/>
    </location>
</feature>
<evidence type="ECO:0000313" key="2">
    <source>
        <dbReference type="Proteomes" id="UP000663873"/>
    </source>
</evidence>
<protein>
    <submittedName>
        <fullName evidence="1">Uncharacterized protein</fullName>
    </submittedName>
</protein>
<keyword evidence="2" id="KW-1185">Reference proteome</keyword>
<comment type="caution">
    <text evidence="1">The sequence shown here is derived from an EMBL/GenBank/DDBJ whole genome shotgun (WGS) entry which is preliminary data.</text>
</comment>
<reference evidence="1" key="1">
    <citation type="submission" date="2021-02" db="EMBL/GenBank/DDBJ databases">
        <authorList>
            <person name="Nowell W R."/>
        </authorList>
    </citation>
    <scope>NUCLEOTIDE SEQUENCE</scope>
</reference>
<organism evidence="1 2">
    <name type="scientific">Rotaria socialis</name>
    <dbReference type="NCBI Taxonomy" id="392032"/>
    <lineage>
        <taxon>Eukaryota</taxon>
        <taxon>Metazoa</taxon>
        <taxon>Spiralia</taxon>
        <taxon>Gnathifera</taxon>
        <taxon>Rotifera</taxon>
        <taxon>Eurotatoria</taxon>
        <taxon>Bdelloidea</taxon>
        <taxon>Philodinida</taxon>
        <taxon>Philodinidae</taxon>
        <taxon>Rotaria</taxon>
    </lineage>
</organism>
<gene>
    <name evidence="1" type="ORF">UJA718_LOCUS38142</name>
</gene>
<dbReference type="Proteomes" id="UP000663873">
    <property type="component" value="Unassembled WGS sequence"/>
</dbReference>
<name>A0A821KQD3_9BILA</name>